<dbReference type="InterPro" id="IPR009946">
    <property type="entry name" value="AcMNPV_Orf4"/>
</dbReference>
<dbReference type="EMBL" id="KU696415">
    <property type="protein sequence ID" value="ANW12318.1"/>
    <property type="molecule type" value="Genomic_DNA"/>
</dbReference>
<reference evidence="1" key="1">
    <citation type="submission" date="2016-02" db="EMBL/GenBank/DDBJ databases">
        <authorList>
            <person name="Wen L."/>
            <person name="He K."/>
            <person name="Yang H."/>
        </authorList>
    </citation>
    <scope>NUCLEOTIDE SEQUENCE</scope>
    <source>
        <strain evidence="1">164</strain>
    </source>
</reference>
<sequence length="125" mass="14615">MSSNTVVKYGIFDGSLPLVHKLFKSLNGGGGPGNVYNHHRFYDLCFALVNWALQQIVNETITLQYMFNILNYVIDFEKFLFDQSKMLNFLLNYFIENSDGDNFKCTLYTRILDMLLCKYQQINNQ</sequence>
<dbReference type="Pfam" id="PF07346">
    <property type="entry name" value="DUF1477"/>
    <property type="match status" value="1"/>
</dbReference>
<gene>
    <name evidence="1" type="primary">masp9.3</name>
</gene>
<evidence type="ECO:0000313" key="1">
    <source>
        <dbReference type="EMBL" id="ANW12318.1"/>
    </source>
</evidence>
<accession>A0A1B1V5R0</accession>
<organism evidence="1">
    <name type="scientific">Malacosoma sp. alphabaculovirus</name>
    <dbReference type="NCBI Taxonomy" id="1881632"/>
    <lineage>
        <taxon>Viruses</taxon>
        <taxon>Viruses incertae sedis</taxon>
        <taxon>Naldaviricetes</taxon>
        <taxon>Lefavirales</taxon>
        <taxon>Baculoviridae</taxon>
        <taxon>Alphabaculovirus</taxon>
    </lineage>
</organism>
<protein>
    <submittedName>
        <fullName evidence="1">Ac19-like protein</fullName>
    </submittedName>
</protein>
<name>A0A1B1V5R0_9ABAC</name>
<proteinExistence type="predicted"/>